<evidence type="ECO:0000313" key="3">
    <source>
        <dbReference type="Proteomes" id="UP000006461"/>
    </source>
</evidence>
<keyword evidence="3" id="KW-1185">Reference proteome</keyword>
<evidence type="ECO:0000256" key="1">
    <source>
        <dbReference type="SAM" id="MobiDB-lite"/>
    </source>
</evidence>
<sequence>MRHWESTSWPPASTHADAYLRVLAEHGDPRTGRTLAAASIARRTFALHGFYRYAPDAKRSPAPRSPQSNAPPPTMSP</sequence>
<dbReference type="EMBL" id="FO203431">
    <property type="protein sequence ID" value="CCH89281.1"/>
    <property type="molecule type" value="Genomic_DNA"/>
</dbReference>
<protein>
    <submittedName>
        <fullName evidence="2">Uncharacterized protein</fullName>
    </submittedName>
</protein>
<organism evidence="2 3">
    <name type="scientific">Modestobacter italicus (strain DSM 44449 / CECT 9708 / BC 501)</name>
    <dbReference type="NCBI Taxonomy" id="2732864"/>
    <lineage>
        <taxon>Bacteria</taxon>
        <taxon>Bacillati</taxon>
        <taxon>Actinomycetota</taxon>
        <taxon>Actinomycetes</taxon>
        <taxon>Geodermatophilales</taxon>
        <taxon>Geodermatophilaceae</taxon>
        <taxon>Modestobacter</taxon>
    </lineage>
</organism>
<dbReference type="AlphaFoldDB" id="I4F0W8"/>
<dbReference type="PATRIC" id="fig|477641.3.peg.3628"/>
<dbReference type="KEGG" id="mmar:MODMU_3878"/>
<dbReference type="STRING" id="477641.MODMU_3878"/>
<evidence type="ECO:0000313" key="2">
    <source>
        <dbReference type="EMBL" id="CCH89281.1"/>
    </source>
</evidence>
<feature type="region of interest" description="Disordered" evidence="1">
    <location>
        <begin position="55"/>
        <end position="77"/>
    </location>
</feature>
<dbReference type="HOGENOM" id="CLU_2634199_0_0_11"/>
<proteinExistence type="predicted"/>
<reference evidence="2 3" key="1">
    <citation type="journal article" date="2012" name="J. Bacteriol.">
        <title>Genome Sequence of Radiation-Resistant Modestobacter marinus Strain BC501, a Representative Actinobacterium That Thrives on Calcareous Stone Surfaces.</title>
        <authorList>
            <person name="Normand P."/>
            <person name="Gury J."/>
            <person name="Pujic P."/>
            <person name="Chouaia B."/>
            <person name="Crotti E."/>
            <person name="Brusetti L."/>
            <person name="Daffonchio D."/>
            <person name="Vacherie B."/>
            <person name="Barbe V."/>
            <person name="Medigue C."/>
            <person name="Calteau A."/>
            <person name="Ghodhbane-Gtari F."/>
            <person name="Essoussi I."/>
            <person name="Nouioui I."/>
            <person name="Abbassi-Ghozzi I."/>
            <person name="Gtari M."/>
        </authorList>
    </citation>
    <scope>NUCLEOTIDE SEQUENCE [LARGE SCALE GENOMIC DNA]</scope>
    <source>
        <strain evidence="3">BC 501</strain>
    </source>
</reference>
<name>I4F0W8_MODI5</name>
<accession>I4F0W8</accession>
<gene>
    <name evidence="2" type="ordered locus">MODMU_3878</name>
</gene>
<dbReference type="Proteomes" id="UP000006461">
    <property type="component" value="Chromosome"/>
</dbReference>